<feature type="region of interest" description="Disordered" evidence="1">
    <location>
        <begin position="1"/>
        <end position="142"/>
    </location>
</feature>
<evidence type="ECO:0000256" key="1">
    <source>
        <dbReference type="SAM" id="MobiDB-lite"/>
    </source>
</evidence>
<comment type="caution">
    <text evidence="2">The sequence shown here is derived from an EMBL/GenBank/DDBJ whole genome shotgun (WGS) entry which is preliminary data.</text>
</comment>
<dbReference type="AlphaFoldDB" id="A0A9W6TI37"/>
<dbReference type="EMBL" id="BSXW01000203">
    <property type="protein sequence ID" value="GMF14661.1"/>
    <property type="molecule type" value="Genomic_DNA"/>
</dbReference>
<name>A0A9W6TI37_9STRA</name>
<proteinExistence type="predicted"/>
<evidence type="ECO:0000313" key="3">
    <source>
        <dbReference type="Proteomes" id="UP001165083"/>
    </source>
</evidence>
<protein>
    <submittedName>
        <fullName evidence="2">Unnamed protein product</fullName>
    </submittedName>
</protein>
<dbReference type="OrthoDB" id="26525at2759"/>
<organism evidence="2 3">
    <name type="scientific">Phytophthora lilii</name>
    <dbReference type="NCBI Taxonomy" id="2077276"/>
    <lineage>
        <taxon>Eukaryota</taxon>
        <taxon>Sar</taxon>
        <taxon>Stramenopiles</taxon>
        <taxon>Oomycota</taxon>
        <taxon>Peronosporomycetes</taxon>
        <taxon>Peronosporales</taxon>
        <taxon>Peronosporaceae</taxon>
        <taxon>Phytophthora</taxon>
    </lineage>
</organism>
<evidence type="ECO:0000313" key="2">
    <source>
        <dbReference type="EMBL" id="GMF14661.1"/>
    </source>
</evidence>
<gene>
    <name evidence="2" type="ORF">Plil01_000487200</name>
</gene>
<keyword evidence="3" id="KW-1185">Reference proteome</keyword>
<dbReference type="Proteomes" id="UP001165083">
    <property type="component" value="Unassembled WGS sequence"/>
</dbReference>
<reference evidence="2" key="1">
    <citation type="submission" date="2023-04" db="EMBL/GenBank/DDBJ databases">
        <title>Phytophthora lilii NBRC 32176.</title>
        <authorList>
            <person name="Ichikawa N."/>
            <person name="Sato H."/>
            <person name="Tonouchi N."/>
        </authorList>
    </citation>
    <scope>NUCLEOTIDE SEQUENCE</scope>
    <source>
        <strain evidence="2">NBRC 32176</strain>
    </source>
</reference>
<accession>A0A9W6TI37</accession>
<sequence length="162" mass="17740">MAPKRKVSHSEKHELPPVIAPPMLQRKSSSVSVLDISGGASGKTEQKADLGFPSLDPGFPQQRDRKTNSLQDLRPNDNDNIPKGNKTQSAHGDKKKKPPKNGWSNETGDSLPMVAKTSGSQGEGKPIQPNNQRARTRRRKAGDIILTRPATIAVVVKYQCEW</sequence>